<dbReference type="Proteomes" id="UP000737391">
    <property type="component" value="Unassembled WGS sequence"/>
</dbReference>
<keyword evidence="3" id="KW-0479">Metal-binding</keyword>
<dbReference type="Pfam" id="PF02668">
    <property type="entry name" value="TauD"/>
    <property type="match status" value="1"/>
</dbReference>
<evidence type="ECO:0000256" key="5">
    <source>
        <dbReference type="ARBA" id="ARBA00023002"/>
    </source>
</evidence>
<dbReference type="GO" id="GO:0016706">
    <property type="term" value="F:2-oxoglutarate-dependent dioxygenase activity"/>
    <property type="evidence" value="ECO:0007669"/>
    <property type="project" value="TreeGrafter"/>
</dbReference>
<evidence type="ECO:0000313" key="8">
    <source>
        <dbReference type="EMBL" id="KAF4500065.1"/>
    </source>
</evidence>
<dbReference type="SUPFAM" id="SSF51197">
    <property type="entry name" value="Clavaminate synthase-like"/>
    <property type="match status" value="1"/>
</dbReference>
<evidence type="ECO:0000256" key="4">
    <source>
        <dbReference type="ARBA" id="ARBA00022964"/>
    </source>
</evidence>
<dbReference type="EMBL" id="LUFC02000216">
    <property type="protein sequence ID" value="KAF4500065.1"/>
    <property type="molecule type" value="Genomic_DNA"/>
</dbReference>
<feature type="domain" description="TauD/TfdA-like" evidence="7">
    <location>
        <begin position="91"/>
        <end position="355"/>
    </location>
</feature>
<comment type="similarity">
    <text evidence="2">Belongs to the TfdA dioxygenase family.</text>
</comment>
<comment type="cofactor">
    <cofactor evidence="1">
        <name>Fe(2+)</name>
        <dbReference type="ChEBI" id="CHEBI:29033"/>
    </cofactor>
</comment>
<dbReference type="GO" id="GO:0005737">
    <property type="term" value="C:cytoplasm"/>
    <property type="evidence" value="ECO:0007669"/>
    <property type="project" value="TreeGrafter"/>
</dbReference>
<dbReference type="OrthoDB" id="10257314at2759"/>
<evidence type="ECO:0000256" key="2">
    <source>
        <dbReference type="ARBA" id="ARBA00005896"/>
    </source>
</evidence>
<protein>
    <submittedName>
        <fullName evidence="8">Taurine dioxygenase</fullName>
    </submittedName>
</protein>
<dbReference type="AlphaFoldDB" id="A0A9P5BGJ2"/>
<dbReference type="PANTHER" id="PTHR30468">
    <property type="entry name" value="ALPHA-KETOGLUTARATE-DEPENDENT SULFONATE DIOXYGENASE"/>
    <property type="match status" value="1"/>
</dbReference>
<evidence type="ECO:0000256" key="1">
    <source>
        <dbReference type="ARBA" id="ARBA00001954"/>
    </source>
</evidence>
<evidence type="ECO:0000259" key="7">
    <source>
        <dbReference type="Pfam" id="PF02668"/>
    </source>
</evidence>
<dbReference type="InterPro" id="IPR051323">
    <property type="entry name" value="AtsK-like"/>
</dbReference>
<accession>A0A9P5BGJ2</accession>
<gene>
    <name evidence="8" type="ORF">FAGAP_3727</name>
</gene>
<proteinExistence type="inferred from homology"/>
<keyword evidence="4 8" id="KW-0223">Dioxygenase</keyword>
<keyword evidence="6" id="KW-0408">Iron</keyword>
<evidence type="ECO:0000256" key="3">
    <source>
        <dbReference type="ARBA" id="ARBA00022723"/>
    </source>
</evidence>
<dbReference type="Gene3D" id="3.60.130.10">
    <property type="entry name" value="Clavaminate synthase-like"/>
    <property type="match status" value="1"/>
</dbReference>
<evidence type="ECO:0000313" key="9">
    <source>
        <dbReference type="Proteomes" id="UP000737391"/>
    </source>
</evidence>
<keyword evidence="9" id="KW-1185">Reference proteome</keyword>
<keyword evidence="5" id="KW-0560">Oxidoreductase</keyword>
<evidence type="ECO:0000256" key="6">
    <source>
        <dbReference type="ARBA" id="ARBA00023004"/>
    </source>
</evidence>
<dbReference type="PANTHER" id="PTHR30468:SF10">
    <property type="entry name" value="TAUD_TFDA-LIKE DOMAIN-CONTAINING PROTEIN"/>
    <property type="match status" value="1"/>
</dbReference>
<name>A0A9P5BGJ2_9HYPO</name>
<dbReference type="InterPro" id="IPR003819">
    <property type="entry name" value="TauD/TfdA-like"/>
</dbReference>
<dbReference type="InterPro" id="IPR042098">
    <property type="entry name" value="TauD-like_sf"/>
</dbReference>
<sequence>MSTTATITQQAERIVPLNVEANKYREPLEPSGALDKFTFEESTPVIGREYPKVNLVDDIINAPNADELIRDLAITSTLPPQPPSSSLTAPVSQRGVVFFRAQDNLTDEQHKQLVHRLGQLTNKPKDSTLHIHPLLNNNNEFGVDDNEISVISSNVEFFKERVKDRDDRKQGAATWHSDIQFEQYPADYTSLRLTKLPAGGGDTLWASGYELYDRFSDPYRKFFEGLTATFSGEGFLRARDARPDHYKVYEEPRGNPANVGDELKAIHPVVRTNPVTGWKSIFAIGNFPKRINELSQRESREILELLYKRIEQNHDLQVRFRWTSPNDIAFWDNRSAFHSATNDYDGLGERTGHRAVGIGEKPYLDPNSLSRTEALKTAYRLGYRMSPFRVSSDGDIVFGLYGRNRV</sequence>
<reference evidence="8" key="1">
    <citation type="submission" date="2020-01" db="EMBL/GenBank/DDBJ databases">
        <title>Identification and distribution of gene clusters putatively required for synthesis of sphingolipid metabolism inhibitors in phylogenetically diverse species of the filamentous fungus Fusarium.</title>
        <authorList>
            <person name="Kim H.-S."/>
            <person name="Busman M."/>
            <person name="Brown D.W."/>
            <person name="Divon H."/>
            <person name="Uhlig S."/>
            <person name="Proctor R.H."/>
        </authorList>
    </citation>
    <scope>NUCLEOTIDE SEQUENCE</scope>
    <source>
        <strain evidence="8">NRRL 31653</strain>
    </source>
</reference>
<organism evidence="8 9">
    <name type="scientific">Fusarium agapanthi</name>
    <dbReference type="NCBI Taxonomy" id="1803897"/>
    <lineage>
        <taxon>Eukaryota</taxon>
        <taxon>Fungi</taxon>
        <taxon>Dikarya</taxon>
        <taxon>Ascomycota</taxon>
        <taxon>Pezizomycotina</taxon>
        <taxon>Sordariomycetes</taxon>
        <taxon>Hypocreomycetidae</taxon>
        <taxon>Hypocreales</taxon>
        <taxon>Nectriaceae</taxon>
        <taxon>Fusarium</taxon>
        <taxon>Fusarium fujikuroi species complex</taxon>
    </lineage>
</organism>
<dbReference type="GO" id="GO:0046872">
    <property type="term" value="F:metal ion binding"/>
    <property type="evidence" value="ECO:0007669"/>
    <property type="project" value="UniProtKB-KW"/>
</dbReference>
<comment type="caution">
    <text evidence="8">The sequence shown here is derived from an EMBL/GenBank/DDBJ whole genome shotgun (WGS) entry which is preliminary data.</text>
</comment>